<evidence type="ECO:0000256" key="5">
    <source>
        <dbReference type="ARBA" id="ARBA00023136"/>
    </source>
</evidence>
<proteinExistence type="predicted"/>
<feature type="transmembrane region" description="Helical" evidence="6">
    <location>
        <begin position="40"/>
        <end position="61"/>
    </location>
</feature>
<evidence type="ECO:0000256" key="3">
    <source>
        <dbReference type="ARBA" id="ARBA00022692"/>
    </source>
</evidence>
<keyword evidence="3 6" id="KW-0812">Transmembrane</keyword>
<evidence type="ECO:0000256" key="2">
    <source>
        <dbReference type="ARBA" id="ARBA00022475"/>
    </source>
</evidence>
<dbReference type="AlphaFoldDB" id="A0A0G9HAZ1"/>
<evidence type="ECO:0000313" key="8">
    <source>
        <dbReference type="Proteomes" id="UP000035481"/>
    </source>
</evidence>
<evidence type="ECO:0000313" key="7">
    <source>
        <dbReference type="EMBL" id="KLD64852.1"/>
    </source>
</evidence>
<dbReference type="OrthoDB" id="594003at2"/>
<feature type="transmembrane region" description="Helical" evidence="6">
    <location>
        <begin position="114"/>
        <end position="141"/>
    </location>
</feature>
<comment type="caution">
    <text evidence="7">The sequence shown here is derived from an EMBL/GenBank/DDBJ whole genome shotgun (WGS) entry which is preliminary data.</text>
</comment>
<feature type="transmembrane region" description="Helical" evidence="6">
    <location>
        <begin position="217"/>
        <end position="242"/>
    </location>
</feature>
<feature type="transmembrane region" description="Helical" evidence="6">
    <location>
        <begin position="153"/>
        <end position="171"/>
    </location>
</feature>
<accession>A0A0G9HAZ1</accession>
<organism evidence="7 8">
    <name type="scientific">Dyella japonica DSM 16301</name>
    <dbReference type="NCBI Taxonomy" id="1440762"/>
    <lineage>
        <taxon>Bacteria</taxon>
        <taxon>Pseudomonadati</taxon>
        <taxon>Pseudomonadota</taxon>
        <taxon>Gammaproteobacteria</taxon>
        <taxon>Lysobacterales</taxon>
        <taxon>Rhodanobacteraceae</taxon>
        <taxon>Dyella</taxon>
    </lineage>
</organism>
<keyword evidence="2" id="KW-1003">Cell membrane</keyword>
<reference evidence="7 8" key="1">
    <citation type="journal article" date="2015" name="Antonie Van Leeuwenhoek">
        <title>A phylogenomic and molecular marker based taxonomic framework for the order Xanthomonadales: proposal to transfer the families Algiphilaceae and Solimonadaceae to the order Nevskiales ord. nov. and to create a new family within the order Xanthomonadales, the family Rhodanobacteraceae fam. nov., containing the genus Rhodanobacter and its closest relatives.</title>
        <authorList>
            <person name="Naushad S."/>
            <person name="Adeolu M."/>
            <person name="Wong S."/>
            <person name="Sohail M."/>
            <person name="Schellhorn H.E."/>
            <person name="Gupta R.S."/>
        </authorList>
    </citation>
    <scope>NUCLEOTIDE SEQUENCE [LARGE SCALE GENOMIC DNA]</scope>
    <source>
        <strain evidence="7 8">DSM 16301</strain>
    </source>
</reference>
<name>A0A0G9HAZ1_9GAMM</name>
<evidence type="ECO:0000256" key="1">
    <source>
        <dbReference type="ARBA" id="ARBA00004651"/>
    </source>
</evidence>
<comment type="subcellular location">
    <subcellularLocation>
        <location evidence="1">Cell membrane</location>
        <topology evidence="1">Multi-pass membrane protein</topology>
    </subcellularLocation>
</comment>
<keyword evidence="4 6" id="KW-1133">Transmembrane helix</keyword>
<evidence type="ECO:0000256" key="4">
    <source>
        <dbReference type="ARBA" id="ARBA00022989"/>
    </source>
</evidence>
<dbReference type="EMBL" id="JPLA01000013">
    <property type="protein sequence ID" value="KLD64852.1"/>
    <property type="molecule type" value="Genomic_DNA"/>
</dbReference>
<dbReference type="GO" id="GO:0005886">
    <property type="term" value="C:plasma membrane"/>
    <property type="evidence" value="ECO:0007669"/>
    <property type="project" value="UniProtKB-SubCell"/>
</dbReference>
<dbReference type="Pfam" id="PF03706">
    <property type="entry name" value="LPG_synthase_TM"/>
    <property type="match status" value="1"/>
</dbReference>
<dbReference type="NCBIfam" id="TIGR03476">
    <property type="entry name" value="HpnL"/>
    <property type="match status" value="1"/>
</dbReference>
<dbReference type="STRING" id="1440762.Y882_05355"/>
<gene>
    <name evidence="7" type="ORF">Y882_05355</name>
</gene>
<evidence type="ECO:0000256" key="6">
    <source>
        <dbReference type="SAM" id="Phobius"/>
    </source>
</evidence>
<sequence>MKYFVYLAGLLGLVAAVILVTHQNWSAIENAFDHAGWALLWLLPFHALPLLLDVFGWRALIAPSDPHGRARVPFLFWAATVREACNRLLPVANVGGEIVGIRLVKWRGLEGAPVAASVIIEVLLTLVSQYIFVALGLLLLIGMAGHIGTLNSVIWAVIATLPLPIGLAWLFRHGQVFSRLEAFAEKLLGGPSRFTELLDGARLDDEVRKLYGKPARLTVACAWQVAGFVVGSFESWLALYLLGYPISVWDAIAIEATTQAVRHIIFFVPAGLGVQEGGLVLFGTIIGLPADAAIALSLVKRAREVGFGVPALLSWQWAEAHRLHRRWLSRRKPALADAPDRKLS</sequence>
<protein>
    <submittedName>
        <fullName evidence="7">Membrane protein</fullName>
    </submittedName>
</protein>
<dbReference type="PATRIC" id="fig|1440762.4.peg.416"/>
<dbReference type="Proteomes" id="UP000035481">
    <property type="component" value="Unassembled WGS sequence"/>
</dbReference>
<keyword evidence="5 6" id="KW-0472">Membrane</keyword>
<dbReference type="InterPro" id="IPR022791">
    <property type="entry name" value="L-PG_synthase/AglD"/>
</dbReference>
<dbReference type="RefSeq" id="WP_046970834.1">
    <property type="nucleotide sequence ID" value="NZ_JPLA01000013.1"/>
</dbReference>